<gene>
    <name evidence="2" type="ORF">BASA50_010873</name>
</gene>
<comment type="caution">
    <text evidence="2">The sequence shown here is derived from an EMBL/GenBank/DDBJ whole genome shotgun (WGS) entry which is preliminary data.</text>
</comment>
<dbReference type="Proteomes" id="UP001648503">
    <property type="component" value="Unassembled WGS sequence"/>
</dbReference>
<name>A0ABQ8F071_9FUNG</name>
<evidence type="ECO:0000313" key="3">
    <source>
        <dbReference type="Proteomes" id="UP001648503"/>
    </source>
</evidence>
<evidence type="ECO:0000256" key="1">
    <source>
        <dbReference type="SAM" id="MobiDB-lite"/>
    </source>
</evidence>
<protein>
    <submittedName>
        <fullName evidence="2">Uncharacterized protein</fullName>
    </submittedName>
</protein>
<keyword evidence="3" id="KW-1185">Reference proteome</keyword>
<feature type="region of interest" description="Disordered" evidence="1">
    <location>
        <begin position="1"/>
        <end position="21"/>
    </location>
</feature>
<reference evidence="2 3" key="1">
    <citation type="submission" date="2021-02" db="EMBL/GenBank/DDBJ databases">
        <title>Variation within the Batrachochytrium salamandrivorans European outbreak.</title>
        <authorList>
            <person name="Kelly M."/>
            <person name="Pasmans F."/>
            <person name="Shea T.P."/>
            <person name="Munoz J.F."/>
            <person name="Carranza S."/>
            <person name="Cuomo C.A."/>
            <person name="Martel A."/>
        </authorList>
    </citation>
    <scope>NUCLEOTIDE SEQUENCE [LARGE SCALE GENOMIC DNA]</scope>
    <source>
        <strain evidence="2 3">AMFP18/2</strain>
    </source>
</reference>
<dbReference type="EMBL" id="JAFCIX010000533">
    <property type="protein sequence ID" value="KAH6588178.1"/>
    <property type="molecule type" value="Genomic_DNA"/>
</dbReference>
<accession>A0ABQ8F071</accession>
<feature type="compositionally biased region" description="Polar residues" evidence="1">
    <location>
        <begin position="1"/>
        <end position="17"/>
    </location>
</feature>
<evidence type="ECO:0000313" key="2">
    <source>
        <dbReference type="EMBL" id="KAH6588178.1"/>
    </source>
</evidence>
<sequence>MKQQNPREPIQLSSKKQLSSDRQHFNFDNLNMDMMKTVDGGVHECDESDDVARGVLGRLENMVLAPRGETGSFTQMPSITHLYPHQPAKSSVSHTNVPPQSSVSDPCFWISSLSSLNKLLLPGTLHFGSAIHADTFFIDCGADDVFMDAELADRLNIPS</sequence>
<organism evidence="2 3">
    <name type="scientific">Batrachochytrium salamandrivorans</name>
    <dbReference type="NCBI Taxonomy" id="1357716"/>
    <lineage>
        <taxon>Eukaryota</taxon>
        <taxon>Fungi</taxon>
        <taxon>Fungi incertae sedis</taxon>
        <taxon>Chytridiomycota</taxon>
        <taxon>Chytridiomycota incertae sedis</taxon>
        <taxon>Chytridiomycetes</taxon>
        <taxon>Rhizophydiales</taxon>
        <taxon>Rhizophydiales incertae sedis</taxon>
        <taxon>Batrachochytrium</taxon>
    </lineage>
</organism>
<proteinExistence type="predicted"/>